<dbReference type="EMBL" id="DWWM01000023">
    <property type="protein sequence ID" value="HJC36227.1"/>
    <property type="molecule type" value="Genomic_DNA"/>
</dbReference>
<dbReference type="InterPro" id="IPR018042">
    <property type="entry name" value="Aspartate_kinase_CS"/>
</dbReference>
<evidence type="ECO:0000256" key="8">
    <source>
        <dbReference type="ARBA" id="ARBA00022777"/>
    </source>
</evidence>
<evidence type="ECO:0000256" key="13">
    <source>
        <dbReference type="PIRSR" id="PIRSR000726-1"/>
    </source>
</evidence>
<evidence type="ECO:0000256" key="7">
    <source>
        <dbReference type="ARBA" id="ARBA00022741"/>
    </source>
</evidence>
<dbReference type="FunFam" id="3.30.2130.10:FF:000001">
    <property type="entry name" value="Bifunctional aspartokinase/homoserine dehydrogenase"/>
    <property type="match status" value="1"/>
</dbReference>
<dbReference type="CDD" id="cd04916">
    <property type="entry name" value="ACT_AKiii-YclM-BS_2"/>
    <property type="match status" value="1"/>
</dbReference>
<dbReference type="Proteomes" id="UP000823896">
    <property type="component" value="Unassembled WGS sequence"/>
</dbReference>
<feature type="binding site" evidence="13">
    <location>
        <position position="50"/>
    </location>
    <ligand>
        <name>substrate</name>
    </ligand>
</feature>
<dbReference type="Pfam" id="PF00696">
    <property type="entry name" value="AA_kinase"/>
    <property type="match status" value="1"/>
</dbReference>
<name>A0A9D2NPS9_9FIRM</name>
<dbReference type="InterPro" id="IPR045865">
    <property type="entry name" value="ACT-like_dom_sf"/>
</dbReference>
<evidence type="ECO:0000256" key="6">
    <source>
        <dbReference type="ARBA" id="ARBA00022679"/>
    </source>
</evidence>
<evidence type="ECO:0000256" key="10">
    <source>
        <dbReference type="ARBA" id="ARBA00022915"/>
    </source>
</evidence>
<dbReference type="PROSITE" id="PS00324">
    <property type="entry name" value="ASPARTOKINASE"/>
    <property type="match status" value="1"/>
</dbReference>
<dbReference type="InterPro" id="IPR054352">
    <property type="entry name" value="ACT_Aspartokinase"/>
</dbReference>
<comment type="catalytic activity">
    <reaction evidence="12 14">
        <text>L-aspartate + ATP = 4-phospho-L-aspartate + ADP</text>
        <dbReference type="Rhea" id="RHEA:23776"/>
        <dbReference type="ChEBI" id="CHEBI:29991"/>
        <dbReference type="ChEBI" id="CHEBI:30616"/>
        <dbReference type="ChEBI" id="CHEBI:57535"/>
        <dbReference type="ChEBI" id="CHEBI:456216"/>
        <dbReference type="EC" id="2.7.2.4"/>
    </reaction>
</comment>
<accession>A0A9D2NPS9</accession>
<reference evidence="17" key="2">
    <citation type="submission" date="2021-04" db="EMBL/GenBank/DDBJ databases">
        <authorList>
            <person name="Gilroy R."/>
        </authorList>
    </citation>
    <scope>NUCLEOTIDE SEQUENCE</scope>
    <source>
        <strain evidence="17">CHK187-11901</strain>
    </source>
</reference>
<dbReference type="EC" id="2.7.2.4" evidence="14"/>
<gene>
    <name evidence="17" type="ORF">H9702_03740</name>
</gene>
<feature type="binding site" evidence="13">
    <location>
        <begin position="6"/>
        <end position="9"/>
    </location>
    <ligand>
        <name>ATP</name>
        <dbReference type="ChEBI" id="CHEBI:30616"/>
    </ligand>
</feature>
<evidence type="ECO:0000256" key="11">
    <source>
        <dbReference type="ARBA" id="ARBA00023154"/>
    </source>
</evidence>
<keyword evidence="10" id="KW-0220">Diaminopimelate biosynthesis</keyword>
<dbReference type="InterPro" id="IPR001048">
    <property type="entry name" value="Asp/Glu/Uridylate_kinase"/>
</dbReference>
<evidence type="ECO:0000256" key="5">
    <source>
        <dbReference type="ARBA" id="ARBA00010122"/>
    </source>
</evidence>
<feature type="binding site" evidence="13">
    <location>
        <begin position="206"/>
        <end position="207"/>
    </location>
    <ligand>
        <name>ATP</name>
        <dbReference type="ChEBI" id="CHEBI:30616"/>
    </ligand>
</feature>
<feature type="domain" description="ACT" evidence="16">
    <location>
        <begin position="378"/>
        <end position="446"/>
    </location>
</feature>
<dbReference type="Gene3D" id="3.40.1160.10">
    <property type="entry name" value="Acetylglutamate kinase-like"/>
    <property type="match status" value="1"/>
</dbReference>
<evidence type="ECO:0000256" key="9">
    <source>
        <dbReference type="ARBA" id="ARBA00022840"/>
    </source>
</evidence>
<keyword evidence="6 14" id="KW-0808">Transferase</keyword>
<keyword evidence="15" id="KW-0028">Amino-acid biosynthesis</keyword>
<dbReference type="PANTHER" id="PTHR21499:SF67">
    <property type="entry name" value="ASPARTOKINASE 3"/>
    <property type="match status" value="1"/>
</dbReference>
<evidence type="ECO:0000256" key="14">
    <source>
        <dbReference type="RuleBase" id="RU003448"/>
    </source>
</evidence>
<dbReference type="Pfam" id="PF22468">
    <property type="entry name" value="ACT_9"/>
    <property type="match status" value="1"/>
</dbReference>
<dbReference type="GO" id="GO:0009090">
    <property type="term" value="P:homoserine biosynthetic process"/>
    <property type="evidence" value="ECO:0007669"/>
    <property type="project" value="TreeGrafter"/>
</dbReference>
<dbReference type="SUPFAM" id="SSF55021">
    <property type="entry name" value="ACT-like"/>
    <property type="match status" value="2"/>
</dbReference>
<keyword evidence="8 14" id="KW-0418">Kinase</keyword>
<evidence type="ECO:0000256" key="12">
    <source>
        <dbReference type="ARBA" id="ARBA00047872"/>
    </source>
</evidence>
<dbReference type="NCBIfam" id="NF006540">
    <property type="entry name" value="PRK09034.1"/>
    <property type="match status" value="1"/>
</dbReference>
<evidence type="ECO:0000259" key="16">
    <source>
        <dbReference type="PROSITE" id="PS51671"/>
    </source>
</evidence>
<dbReference type="InterPro" id="IPR002912">
    <property type="entry name" value="ACT_dom"/>
</dbReference>
<feature type="binding site" evidence="13">
    <location>
        <position position="115"/>
    </location>
    <ligand>
        <name>substrate</name>
    </ligand>
</feature>
<keyword evidence="7 13" id="KW-0547">Nucleotide-binding</keyword>
<organism evidence="17 18">
    <name type="scientific">Candidatus Merdibacter merdavium</name>
    <dbReference type="NCBI Taxonomy" id="2838692"/>
    <lineage>
        <taxon>Bacteria</taxon>
        <taxon>Bacillati</taxon>
        <taxon>Bacillota</taxon>
        <taxon>Erysipelotrichia</taxon>
        <taxon>Erysipelotrichales</taxon>
        <taxon>Erysipelotrichaceae</taxon>
        <taxon>Merdibacter</taxon>
    </lineage>
</organism>
<dbReference type="NCBIfam" id="TIGR00657">
    <property type="entry name" value="asp_kinases"/>
    <property type="match status" value="1"/>
</dbReference>
<dbReference type="GO" id="GO:0005524">
    <property type="term" value="F:ATP binding"/>
    <property type="evidence" value="ECO:0007669"/>
    <property type="project" value="UniProtKB-KW"/>
</dbReference>
<evidence type="ECO:0000313" key="17">
    <source>
        <dbReference type="EMBL" id="HJC36227.1"/>
    </source>
</evidence>
<comment type="pathway">
    <text evidence="3 15">Amino-acid biosynthesis; L-methionine biosynthesis via de novo pathway; L-homoserine from L-aspartate: step 1/3.</text>
</comment>
<dbReference type="GO" id="GO:0019877">
    <property type="term" value="P:diaminopimelate biosynthetic process"/>
    <property type="evidence" value="ECO:0007669"/>
    <property type="project" value="UniProtKB-KW"/>
</dbReference>
<comment type="caution">
    <text evidence="17">The sequence shown here is derived from an EMBL/GenBank/DDBJ whole genome shotgun (WGS) entry which is preliminary data.</text>
</comment>
<protein>
    <recommendedName>
        <fullName evidence="14">Aspartokinase</fullName>
        <ecNumber evidence="14">2.7.2.4</ecNumber>
    </recommendedName>
</protein>
<sequence length="446" mass="50216">MIKITKFGGSSVANATQFRKVKHIIESDPSRRFVVVSAVGRASKTDNKVTDLLYLCHAHMEYHVDCSPVFEMIRERYVKIRDELGLRCPIERELDAIWNQMKTSITLDELVSRGEYLTARLMAEYLGYAFVDAKDVIRFRYDGSFDFDFCEKSLQRLARNNQPFVIPGFYGSTPDGKIRIMTRGGSDVTGSILAKCLHADMYENWTDVSGFLMADPRIVRNPKRIRTITYSELRELSYMGASVLHEEAIFPVREANIPINILNTNQPDSPGTIIVNELDVEDADNDIITGIAGKKDFTAIALYKNHMSDEVGIVRKTLSVFERYRVSIEHIPSGIDTFSIVVASRDVKDIIYDIVNDIRREVEPDSIRVIDEIALISTVGRNMSSRPGISGRLFAALGNSGINIRMIAQGSDEINIIVGVENKDFEKTISVIYEGFVGKENKSETV</sequence>
<dbReference type="InterPro" id="IPR036393">
    <property type="entry name" value="AceGlu_kinase-like_sf"/>
</dbReference>
<comment type="pathway">
    <text evidence="4 15">Amino-acid biosynthesis; L-threonine biosynthesis; L-threonine from L-aspartate: step 1/5.</text>
</comment>
<evidence type="ECO:0000256" key="4">
    <source>
        <dbReference type="ARBA" id="ARBA00005139"/>
    </source>
</evidence>
<dbReference type="InterPro" id="IPR001341">
    <property type="entry name" value="Asp_kinase"/>
</dbReference>
<feature type="binding site" evidence="13">
    <location>
        <position position="217"/>
    </location>
    <ligand>
        <name>ATP</name>
        <dbReference type="ChEBI" id="CHEBI:30616"/>
    </ligand>
</feature>
<dbReference type="InterPro" id="IPR005260">
    <property type="entry name" value="Asp_kin_monofn"/>
</dbReference>
<comment type="similarity">
    <text evidence="5 14">Belongs to the aspartokinase family.</text>
</comment>
<dbReference type="GO" id="GO:0004072">
    <property type="term" value="F:aspartate kinase activity"/>
    <property type="evidence" value="ECO:0007669"/>
    <property type="project" value="UniProtKB-EC"/>
</dbReference>
<evidence type="ECO:0000256" key="15">
    <source>
        <dbReference type="RuleBase" id="RU004249"/>
    </source>
</evidence>
<dbReference type="AlphaFoldDB" id="A0A9D2NPS9"/>
<evidence type="ECO:0000313" key="18">
    <source>
        <dbReference type="Proteomes" id="UP000823896"/>
    </source>
</evidence>
<evidence type="ECO:0000256" key="1">
    <source>
        <dbReference type="ARBA" id="ARBA00003121"/>
    </source>
</evidence>
<dbReference type="GO" id="GO:0009089">
    <property type="term" value="P:lysine biosynthetic process via diaminopimelate"/>
    <property type="evidence" value="ECO:0007669"/>
    <property type="project" value="InterPro"/>
</dbReference>
<dbReference type="SUPFAM" id="SSF53633">
    <property type="entry name" value="Carbamate kinase-like"/>
    <property type="match status" value="1"/>
</dbReference>
<keyword evidence="11" id="KW-0457">Lysine biosynthesis</keyword>
<evidence type="ECO:0000256" key="2">
    <source>
        <dbReference type="ARBA" id="ARBA00004766"/>
    </source>
</evidence>
<dbReference type="Gene3D" id="3.30.2130.10">
    <property type="entry name" value="VC0802-like"/>
    <property type="match status" value="1"/>
</dbReference>
<dbReference type="GO" id="GO:0005829">
    <property type="term" value="C:cytosol"/>
    <property type="evidence" value="ECO:0007669"/>
    <property type="project" value="TreeGrafter"/>
</dbReference>
<proteinExistence type="inferred from homology"/>
<evidence type="ECO:0000256" key="3">
    <source>
        <dbReference type="ARBA" id="ARBA00004986"/>
    </source>
</evidence>
<dbReference type="PROSITE" id="PS51671">
    <property type="entry name" value="ACT"/>
    <property type="match status" value="1"/>
</dbReference>
<comment type="pathway">
    <text evidence="2 15">Amino-acid biosynthesis; L-lysine biosynthesis via DAP pathway; (S)-tetrahydrodipicolinate from L-aspartate: step 1/4.</text>
</comment>
<dbReference type="PANTHER" id="PTHR21499">
    <property type="entry name" value="ASPARTATE KINASE"/>
    <property type="match status" value="1"/>
</dbReference>
<keyword evidence="9 13" id="KW-0067">ATP-binding</keyword>
<comment type="function">
    <text evidence="1">Catalyzes the phosphorylation of the beta-carboxyl group of aspartic acid with ATP to yield 4-phospho-L-aspartate, which is involved in the branched biosynthetic pathway leading to the biosynthesis of amino acids threonine, isoleucine and methionine.</text>
</comment>
<dbReference type="PIRSF" id="PIRSF000726">
    <property type="entry name" value="Asp_kin"/>
    <property type="match status" value="1"/>
</dbReference>
<reference evidence="17" key="1">
    <citation type="journal article" date="2021" name="PeerJ">
        <title>Extensive microbial diversity within the chicken gut microbiome revealed by metagenomics and culture.</title>
        <authorList>
            <person name="Gilroy R."/>
            <person name="Ravi A."/>
            <person name="Getino M."/>
            <person name="Pursley I."/>
            <person name="Horton D.L."/>
            <person name="Alikhan N.F."/>
            <person name="Baker D."/>
            <person name="Gharbi K."/>
            <person name="Hall N."/>
            <person name="Watson M."/>
            <person name="Adriaenssens E.M."/>
            <person name="Foster-Nyarko E."/>
            <person name="Jarju S."/>
            <person name="Secka A."/>
            <person name="Antonio M."/>
            <person name="Oren A."/>
            <person name="Chaudhuri R.R."/>
            <person name="La Ragione R."/>
            <person name="Hildebrand F."/>
            <person name="Pallen M.J."/>
        </authorList>
    </citation>
    <scope>NUCLEOTIDE SEQUENCE</scope>
    <source>
        <strain evidence="17">CHK187-11901</strain>
    </source>
</reference>